<organism evidence="2 3">
    <name type="scientific">Alterirhizorhabdus solaris</name>
    <dbReference type="NCBI Taxonomy" id="2529389"/>
    <lineage>
        <taxon>Bacteria</taxon>
        <taxon>Pseudomonadati</taxon>
        <taxon>Pseudomonadota</taxon>
        <taxon>Alphaproteobacteria</taxon>
        <taxon>Sphingomonadales</taxon>
        <taxon>Rhizorhabdaceae</taxon>
        <taxon>Alterirhizorhabdus</taxon>
    </lineage>
</organism>
<dbReference type="Pfam" id="PF00903">
    <property type="entry name" value="Glyoxalase"/>
    <property type="match status" value="1"/>
</dbReference>
<dbReference type="PANTHER" id="PTHR21366">
    <property type="entry name" value="GLYOXALASE FAMILY PROTEIN"/>
    <property type="match status" value="1"/>
</dbReference>
<evidence type="ECO:0000313" key="2">
    <source>
        <dbReference type="EMBL" id="TVV76740.1"/>
    </source>
</evidence>
<dbReference type="PANTHER" id="PTHR21366:SF14">
    <property type="entry name" value="GLYOXALASE DOMAIN-CONTAINING PROTEIN 5"/>
    <property type="match status" value="1"/>
</dbReference>
<dbReference type="Gene3D" id="3.10.180.10">
    <property type="entry name" value="2,3-Dihydroxybiphenyl 1,2-Dioxygenase, domain 1"/>
    <property type="match status" value="1"/>
</dbReference>
<name>A0A558RBK4_9SPHN</name>
<dbReference type="InterPro" id="IPR029068">
    <property type="entry name" value="Glyas_Bleomycin-R_OHBP_Dase"/>
</dbReference>
<feature type="domain" description="VOC" evidence="1">
    <location>
        <begin position="6"/>
        <end position="134"/>
    </location>
</feature>
<dbReference type="Proteomes" id="UP000318681">
    <property type="component" value="Unassembled WGS sequence"/>
</dbReference>
<proteinExistence type="predicted"/>
<dbReference type="InterPro" id="IPR037523">
    <property type="entry name" value="VOC_core"/>
</dbReference>
<accession>A0A558RBK4</accession>
<reference evidence="2 3" key="1">
    <citation type="submission" date="2019-07" db="EMBL/GenBank/DDBJ databases">
        <title>Sphingomonas solaris sp. nov., isolated from a solar panel from Boston, Massachusetts.</title>
        <authorList>
            <person name="Tanner K."/>
            <person name="Pascual J."/>
            <person name="Mancuso C."/>
            <person name="Pereto J."/>
            <person name="Khalil A."/>
            <person name="Vilanova C."/>
        </authorList>
    </citation>
    <scope>NUCLEOTIDE SEQUENCE [LARGE SCALE GENOMIC DNA]</scope>
    <source>
        <strain evidence="2 3">R4DWN</strain>
    </source>
</reference>
<protein>
    <submittedName>
        <fullName evidence="2">Glyoxalase</fullName>
    </submittedName>
</protein>
<dbReference type="PROSITE" id="PS51819">
    <property type="entry name" value="VOC"/>
    <property type="match status" value="1"/>
</dbReference>
<dbReference type="AlphaFoldDB" id="A0A558RBK4"/>
<dbReference type="OrthoDB" id="9803142at2"/>
<comment type="caution">
    <text evidence="2">The sequence shown here is derived from an EMBL/GenBank/DDBJ whole genome shotgun (WGS) entry which is preliminary data.</text>
</comment>
<evidence type="ECO:0000259" key="1">
    <source>
        <dbReference type="PROSITE" id="PS51819"/>
    </source>
</evidence>
<dbReference type="RefSeq" id="WP_145148095.1">
    <property type="nucleotide sequence ID" value="NZ_VNIM01000007.1"/>
</dbReference>
<dbReference type="InterPro" id="IPR050383">
    <property type="entry name" value="GlyoxalaseI/FosfomycinResist"/>
</dbReference>
<dbReference type="InterPro" id="IPR004360">
    <property type="entry name" value="Glyas_Fos-R_dOase_dom"/>
</dbReference>
<evidence type="ECO:0000313" key="3">
    <source>
        <dbReference type="Proteomes" id="UP000318681"/>
    </source>
</evidence>
<sequence>MNTLLGIDHVAITVADLEATWAFYDRLFGTRILRNYAPGGTPAVRVFILGGGTARLSVHQAGNGVDLVAHRPTPGSADICFRWGGTIAAAVAHLAHHGVVVVDGPSPRETADGLPAQSVYFHDPDRNLIELMAAD</sequence>
<keyword evidence="3" id="KW-1185">Reference proteome</keyword>
<dbReference type="SUPFAM" id="SSF54593">
    <property type="entry name" value="Glyoxalase/Bleomycin resistance protein/Dihydroxybiphenyl dioxygenase"/>
    <property type="match status" value="1"/>
</dbReference>
<dbReference type="EMBL" id="VNIM01000007">
    <property type="protein sequence ID" value="TVV76740.1"/>
    <property type="molecule type" value="Genomic_DNA"/>
</dbReference>
<gene>
    <name evidence="2" type="ORF">FOY91_03280</name>
</gene>